<accession>A0ABS9ER26</accession>
<dbReference type="PANTHER" id="PTHR42954:SF2">
    <property type="entry name" value="FE(2+) TRANSPORT PROTEIN A"/>
    <property type="match status" value="1"/>
</dbReference>
<dbReference type="InterPro" id="IPR052713">
    <property type="entry name" value="FeoA"/>
</dbReference>
<evidence type="ECO:0000313" key="3">
    <source>
        <dbReference type="EMBL" id="MCF4143648.1"/>
    </source>
</evidence>
<dbReference type="Pfam" id="PF04023">
    <property type="entry name" value="FeoA"/>
    <property type="match status" value="1"/>
</dbReference>
<dbReference type="InterPro" id="IPR038157">
    <property type="entry name" value="FeoA_core_dom"/>
</dbReference>
<evidence type="ECO:0000256" key="1">
    <source>
        <dbReference type="ARBA" id="ARBA00023004"/>
    </source>
</evidence>
<reference evidence="3 4" key="1">
    <citation type="submission" date="2022-01" db="EMBL/GenBank/DDBJ databases">
        <title>Dethiosulfovibrio faecalis sp. nov., a novel proteolytic, non-sulfur-reducing bacterium isolated from a marine aquaculture solid waste bioreactor.</title>
        <authorList>
            <person name="Grabowski S."/>
            <person name="Apolinario E."/>
            <person name="Schneider N."/>
            <person name="Marshall C.W."/>
            <person name="Sowers K.R."/>
        </authorList>
    </citation>
    <scope>NUCLEOTIDE SEQUENCE [LARGE SCALE GENOMIC DNA]</scope>
    <source>
        <strain evidence="3 4">DSM 12537</strain>
    </source>
</reference>
<dbReference type="PANTHER" id="PTHR42954">
    <property type="entry name" value="FE(2+) TRANSPORT PROTEIN A"/>
    <property type="match status" value="1"/>
</dbReference>
<dbReference type="InterPro" id="IPR008988">
    <property type="entry name" value="Transcriptional_repressor_C"/>
</dbReference>
<dbReference type="SMART" id="SM00899">
    <property type="entry name" value="FeoA"/>
    <property type="match status" value="1"/>
</dbReference>
<dbReference type="SUPFAM" id="SSF50037">
    <property type="entry name" value="C-terminal domain of transcriptional repressors"/>
    <property type="match status" value="1"/>
</dbReference>
<organism evidence="3 4">
    <name type="scientific">Dethiosulfovibrio marinus</name>
    <dbReference type="NCBI Taxonomy" id="133532"/>
    <lineage>
        <taxon>Bacteria</taxon>
        <taxon>Thermotogati</taxon>
        <taxon>Synergistota</taxon>
        <taxon>Synergistia</taxon>
        <taxon>Synergistales</taxon>
        <taxon>Dethiosulfovibrionaceae</taxon>
        <taxon>Dethiosulfovibrio</taxon>
    </lineage>
</organism>
<dbReference type="Proteomes" id="UP001200430">
    <property type="component" value="Unassembled WGS sequence"/>
</dbReference>
<gene>
    <name evidence="3" type="ORF">L2W38_12595</name>
</gene>
<name>A0ABS9ER26_9BACT</name>
<protein>
    <submittedName>
        <fullName evidence="3">Ferrous iron transport protein A</fullName>
    </submittedName>
</protein>
<keyword evidence="4" id="KW-1185">Reference proteome</keyword>
<sequence length="74" mass="8068">MTLDEVKPGSTVRLVRNGARGVVGQRLMDMGFFRGVTVKVVRNAPLVDPVEFLLGSQHVTVRHAEAATIEVEPI</sequence>
<comment type="caution">
    <text evidence="3">The sequence shown here is derived from an EMBL/GenBank/DDBJ whole genome shotgun (WGS) entry which is preliminary data.</text>
</comment>
<proteinExistence type="predicted"/>
<dbReference type="Gene3D" id="2.30.30.90">
    <property type="match status" value="1"/>
</dbReference>
<feature type="domain" description="Ferrous iron transporter FeoA-like" evidence="2">
    <location>
        <begin position="1"/>
        <end position="73"/>
    </location>
</feature>
<evidence type="ECO:0000259" key="2">
    <source>
        <dbReference type="SMART" id="SM00899"/>
    </source>
</evidence>
<dbReference type="InterPro" id="IPR007167">
    <property type="entry name" value="Fe-transptr_FeoA-like"/>
</dbReference>
<evidence type="ECO:0000313" key="4">
    <source>
        <dbReference type="Proteomes" id="UP001200430"/>
    </source>
</evidence>
<dbReference type="RefSeq" id="WP_236100413.1">
    <property type="nucleotide sequence ID" value="NZ_JAKGUD010000022.1"/>
</dbReference>
<keyword evidence="1" id="KW-0408">Iron</keyword>
<dbReference type="EMBL" id="JAKGUD010000022">
    <property type="protein sequence ID" value="MCF4143648.1"/>
    <property type="molecule type" value="Genomic_DNA"/>
</dbReference>